<dbReference type="InParanoid" id="A0A369JZB9"/>
<feature type="coiled-coil region" evidence="1">
    <location>
        <begin position="10"/>
        <end position="37"/>
    </location>
</feature>
<dbReference type="EMBL" id="LUEZ02000024">
    <property type="protein sequence ID" value="RDB26682.1"/>
    <property type="molecule type" value="Genomic_DNA"/>
</dbReference>
<name>A0A369JZB9_HYPMA</name>
<protein>
    <submittedName>
        <fullName evidence="2">Uncharacterized protein</fullName>
    </submittedName>
</protein>
<proteinExistence type="predicted"/>
<evidence type="ECO:0000256" key="1">
    <source>
        <dbReference type="SAM" id="Coils"/>
    </source>
</evidence>
<accession>A0A369JZB9</accession>
<sequence>MFFVCSDPTIRVLTEERDFAKQKLEAVKDLEDQFQAEHDANQAILMSTRQTDAAKRLNASTTTELDRVRASALQATRAVANLDARIDTADEEV</sequence>
<dbReference type="Proteomes" id="UP000076154">
    <property type="component" value="Unassembled WGS sequence"/>
</dbReference>
<gene>
    <name evidence="2" type="ORF">Hypma_005494</name>
</gene>
<keyword evidence="3" id="KW-1185">Reference proteome</keyword>
<reference evidence="2" key="1">
    <citation type="submission" date="2018-04" db="EMBL/GenBank/DDBJ databases">
        <title>Whole genome sequencing of Hypsizygus marmoreus.</title>
        <authorList>
            <person name="Choi I.-G."/>
            <person name="Min B."/>
            <person name="Kim J.-G."/>
            <person name="Kim S."/>
            <person name="Oh Y.-L."/>
            <person name="Kong W.-S."/>
            <person name="Park H."/>
            <person name="Jeong J."/>
            <person name="Song E.-S."/>
        </authorList>
    </citation>
    <scope>NUCLEOTIDE SEQUENCE [LARGE SCALE GENOMIC DNA]</scope>
    <source>
        <strain evidence="2">51987-8</strain>
    </source>
</reference>
<evidence type="ECO:0000313" key="2">
    <source>
        <dbReference type="EMBL" id="RDB26682.1"/>
    </source>
</evidence>
<dbReference type="AlphaFoldDB" id="A0A369JZB9"/>
<keyword evidence="1" id="KW-0175">Coiled coil</keyword>
<organism evidence="2 3">
    <name type="scientific">Hypsizygus marmoreus</name>
    <name type="common">White beech mushroom</name>
    <name type="synonym">Agaricus marmoreus</name>
    <dbReference type="NCBI Taxonomy" id="39966"/>
    <lineage>
        <taxon>Eukaryota</taxon>
        <taxon>Fungi</taxon>
        <taxon>Dikarya</taxon>
        <taxon>Basidiomycota</taxon>
        <taxon>Agaricomycotina</taxon>
        <taxon>Agaricomycetes</taxon>
        <taxon>Agaricomycetidae</taxon>
        <taxon>Agaricales</taxon>
        <taxon>Tricholomatineae</taxon>
        <taxon>Lyophyllaceae</taxon>
        <taxon>Hypsizygus</taxon>
    </lineage>
</organism>
<comment type="caution">
    <text evidence="2">The sequence shown here is derived from an EMBL/GenBank/DDBJ whole genome shotgun (WGS) entry which is preliminary data.</text>
</comment>
<evidence type="ECO:0000313" key="3">
    <source>
        <dbReference type="Proteomes" id="UP000076154"/>
    </source>
</evidence>